<name>A0A7F5RDE4_AGRPL</name>
<evidence type="ECO:0000256" key="3">
    <source>
        <dbReference type="ARBA" id="ARBA00022692"/>
    </source>
</evidence>
<sequence length="141" mass="15919">MNSITGSGSQLLKKLSLYFFFFLFPAYGLRCISCNSVKDPDCANQPPQKYSVECAHLVLNIYDSFCLKKVTKDRDGKETTVRKCSAVENKDFTNECSVNPGTELVYCQECKDDLCNSANTNRFTFLGIMSAILVYFVTNHF</sequence>
<evidence type="ECO:0000256" key="1">
    <source>
        <dbReference type="ARBA" id="ARBA00004589"/>
    </source>
</evidence>
<evidence type="ECO:0000256" key="2">
    <source>
        <dbReference type="ARBA" id="ARBA00022622"/>
    </source>
</evidence>
<dbReference type="InterPro" id="IPR045860">
    <property type="entry name" value="Snake_toxin-like_sf"/>
</dbReference>
<evidence type="ECO:0000313" key="10">
    <source>
        <dbReference type="RefSeq" id="XP_025833955.1"/>
    </source>
</evidence>
<keyword evidence="7" id="KW-0325">Glycoprotein</keyword>
<dbReference type="GO" id="GO:0030431">
    <property type="term" value="P:sleep"/>
    <property type="evidence" value="ECO:0007669"/>
    <property type="project" value="InterPro"/>
</dbReference>
<evidence type="ECO:0000256" key="7">
    <source>
        <dbReference type="ARBA" id="ARBA00023180"/>
    </source>
</evidence>
<dbReference type="Proteomes" id="UP000192223">
    <property type="component" value="Unplaced"/>
</dbReference>
<dbReference type="KEGG" id="apln:108735158"/>
<protein>
    <submittedName>
        <fullName evidence="10">Uncharacterized protein LOC108735158</fullName>
    </submittedName>
</protein>
<organism evidence="9 10">
    <name type="scientific">Agrilus planipennis</name>
    <name type="common">Emerald ash borer</name>
    <name type="synonym">Agrilus marcopoli</name>
    <dbReference type="NCBI Taxonomy" id="224129"/>
    <lineage>
        <taxon>Eukaryota</taxon>
        <taxon>Metazoa</taxon>
        <taxon>Ecdysozoa</taxon>
        <taxon>Arthropoda</taxon>
        <taxon>Hexapoda</taxon>
        <taxon>Insecta</taxon>
        <taxon>Pterygota</taxon>
        <taxon>Neoptera</taxon>
        <taxon>Endopterygota</taxon>
        <taxon>Coleoptera</taxon>
        <taxon>Polyphaga</taxon>
        <taxon>Elateriformia</taxon>
        <taxon>Buprestoidea</taxon>
        <taxon>Buprestidae</taxon>
        <taxon>Agrilinae</taxon>
        <taxon>Agrilus</taxon>
    </lineage>
</organism>
<dbReference type="GeneID" id="108735158"/>
<dbReference type="RefSeq" id="XP_025833955.1">
    <property type="nucleotide sequence ID" value="XM_025978170.1"/>
</dbReference>
<dbReference type="OrthoDB" id="6723514at2759"/>
<accession>A0A7F5RDE4</accession>
<dbReference type="AlphaFoldDB" id="A0A7F5RDE4"/>
<dbReference type="SUPFAM" id="SSF57302">
    <property type="entry name" value="Snake toxin-like"/>
    <property type="match status" value="1"/>
</dbReference>
<proteinExistence type="predicted"/>
<evidence type="ECO:0000256" key="8">
    <source>
        <dbReference type="ARBA" id="ARBA00023288"/>
    </source>
</evidence>
<dbReference type="InterPro" id="IPR031424">
    <property type="entry name" value="QVR-like"/>
</dbReference>
<keyword evidence="3" id="KW-0812">Transmembrane</keyword>
<keyword evidence="4" id="KW-0732">Signal</keyword>
<keyword evidence="8" id="KW-0449">Lipoprotein</keyword>
<keyword evidence="5" id="KW-1133">Transmembrane helix</keyword>
<evidence type="ECO:0000256" key="5">
    <source>
        <dbReference type="ARBA" id="ARBA00022989"/>
    </source>
</evidence>
<keyword evidence="9" id="KW-1185">Reference proteome</keyword>
<dbReference type="InterPro" id="IPR050975">
    <property type="entry name" value="Sleep_regulator"/>
</dbReference>
<keyword evidence="6" id="KW-0472">Membrane</keyword>
<evidence type="ECO:0000313" key="9">
    <source>
        <dbReference type="Proteomes" id="UP000192223"/>
    </source>
</evidence>
<dbReference type="Pfam" id="PF17064">
    <property type="entry name" value="QVR"/>
    <property type="match status" value="1"/>
</dbReference>
<gene>
    <name evidence="10" type="primary">LOC108735158</name>
</gene>
<keyword evidence="2" id="KW-0336">GPI-anchor</keyword>
<dbReference type="GO" id="GO:0098552">
    <property type="term" value="C:side of membrane"/>
    <property type="evidence" value="ECO:0007669"/>
    <property type="project" value="UniProtKB-KW"/>
</dbReference>
<dbReference type="PANTHER" id="PTHR33562">
    <property type="entry name" value="ATILLA, ISOFORM B-RELATED-RELATED"/>
    <property type="match status" value="1"/>
</dbReference>
<evidence type="ECO:0000256" key="4">
    <source>
        <dbReference type="ARBA" id="ARBA00022729"/>
    </source>
</evidence>
<dbReference type="InParanoid" id="A0A7F5RDE4"/>
<reference evidence="10" key="1">
    <citation type="submission" date="2025-08" db="UniProtKB">
        <authorList>
            <consortium name="RefSeq"/>
        </authorList>
    </citation>
    <scope>IDENTIFICATION</scope>
    <source>
        <tissue evidence="10">Entire body</tissue>
    </source>
</reference>
<evidence type="ECO:0000256" key="6">
    <source>
        <dbReference type="ARBA" id="ARBA00023136"/>
    </source>
</evidence>
<dbReference type="GO" id="GO:0032222">
    <property type="term" value="P:regulation of synaptic transmission, cholinergic"/>
    <property type="evidence" value="ECO:0007669"/>
    <property type="project" value="InterPro"/>
</dbReference>
<comment type="subcellular location">
    <subcellularLocation>
        <location evidence="1">Membrane</location>
        <topology evidence="1">Lipid-anchor</topology>
        <topology evidence="1">GPI-anchor</topology>
    </subcellularLocation>
</comment>